<dbReference type="PANTHER" id="PTHR43420:SF47">
    <property type="entry name" value="N-ACETYLTRANSFERASE DOMAIN-CONTAINING PROTEIN"/>
    <property type="match status" value="1"/>
</dbReference>
<sequence length="165" mass="17641">MPQDPAYPELLVREADLTDARDAKSVVEMVAMYATDPLAGGVTLPDEVRERLPEALHNTPGCVVFLAYADDSHDAAPLGVAVCFEGLSTFRAQPKLNLHDLAVSPEARGRGVGRALMAAVLAEARQRGCCYATLEVHADNAVAKGLYASSGFEPGYEFWSCELSS</sequence>
<feature type="domain" description="N-acetyltransferase" evidence="3">
    <location>
        <begin position="10"/>
        <end position="165"/>
    </location>
</feature>
<keyword evidence="4" id="KW-0687">Ribonucleoprotein</keyword>
<accession>A0A7X0H2Y7</accession>
<dbReference type="RefSeq" id="WP_184675237.1">
    <property type="nucleotide sequence ID" value="NZ_JACHGY010000001.1"/>
</dbReference>
<dbReference type="GO" id="GO:0005840">
    <property type="term" value="C:ribosome"/>
    <property type="evidence" value="ECO:0007669"/>
    <property type="project" value="UniProtKB-KW"/>
</dbReference>
<dbReference type="AlphaFoldDB" id="A0A7X0H2Y7"/>
<dbReference type="EMBL" id="JACHGY010000001">
    <property type="protein sequence ID" value="MBB6428255.1"/>
    <property type="molecule type" value="Genomic_DNA"/>
</dbReference>
<organism evidence="4 5">
    <name type="scientific">Algisphaera agarilytica</name>
    <dbReference type="NCBI Taxonomy" id="1385975"/>
    <lineage>
        <taxon>Bacteria</taxon>
        <taxon>Pseudomonadati</taxon>
        <taxon>Planctomycetota</taxon>
        <taxon>Phycisphaerae</taxon>
        <taxon>Phycisphaerales</taxon>
        <taxon>Phycisphaeraceae</taxon>
        <taxon>Algisphaera</taxon>
    </lineage>
</organism>
<dbReference type="GO" id="GO:0016747">
    <property type="term" value="F:acyltransferase activity, transferring groups other than amino-acyl groups"/>
    <property type="evidence" value="ECO:0007669"/>
    <property type="project" value="InterPro"/>
</dbReference>
<dbReference type="Pfam" id="PF00583">
    <property type="entry name" value="Acetyltransf_1"/>
    <property type="match status" value="1"/>
</dbReference>
<dbReference type="PANTHER" id="PTHR43420">
    <property type="entry name" value="ACETYLTRANSFERASE"/>
    <property type="match status" value="1"/>
</dbReference>
<evidence type="ECO:0000256" key="1">
    <source>
        <dbReference type="ARBA" id="ARBA00022679"/>
    </source>
</evidence>
<dbReference type="Proteomes" id="UP000541810">
    <property type="component" value="Unassembled WGS sequence"/>
</dbReference>
<reference evidence="4 5" key="1">
    <citation type="submission" date="2020-08" db="EMBL/GenBank/DDBJ databases">
        <title>Genomic Encyclopedia of Type Strains, Phase IV (KMG-IV): sequencing the most valuable type-strain genomes for metagenomic binning, comparative biology and taxonomic classification.</title>
        <authorList>
            <person name="Goeker M."/>
        </authorList>
    </citation>
    <scope>NUCLEOTIDE SEQUENCE [LARGE SCALE GENOMIC DNA]</scope>
    <source>
        <strain evidence="4 5">DSM 103725</strain>
    </source>
</reference>
<dbReference type="Gene3D" id="3.40.630.30">
    <property type="match status" value="1"/>
</dbReference>
<protein>
    <submittedName>
        <fullName evidence="4">Ribosomal protein S18 acetylase RimI-like enzyme</fullName>
    </submittedName>
</protein>
<dbReference type="InterPro" id="IPR016181">
    <property type="entry name" value="Acyl_CoA_acyltransferase"/>
</dbReference>
<dbReference type="SUPFAM" id="SSF55729">
    <property type="entry name" value="Acyl-CoA N-acyltransferases (Nat)"/>
    <property type="match status" value="1"/>
</dbReference>
<dbReference type="InterPro" id="IPR050680">
    <property type="entry name" value="YpeA/RimI_acetyltransf"/>
</dbReference>
<keyword evidence="5" id="KW-1185">Reference proteome</keyword>
<keyword evidence="4" id="KW-0689">Ribosomal protein</keyword>
<dbReference type="InterPro" id="IPR000182">
    <property type="entry name" value="GNAT_dom"/>
</dbReference>
<dbReference type="PROSITE" id="PS51186">
    <property type="entry name" value="GNAT"/>
    <property type="match status" value="1"/>
</dbReference>
<evidence type="ECO:0000256" key="2">
    <source>
        <dbReference type="ARBA" id="ARBA00023315"/>
    </source>
</evidence>
<gene>
    <name evidence="4" type="ORF">HNQ40_000061</name>
</gene>
<evidence type="ECO:0000259" key="3">
    <source>
        <dbReference type="PROSITE" id="PS51186"/>
    </source>
</evidence>
<comment type="caution">
    <text evidence="4">The sequence shown here is derived from an EMBL/GenBank/DDBJ whole genome shotgun (WGS) entry which is preliminary data.</text>
</comment>
<evidence type="ECO:0000313" key="4">
    <source>
        <dbReference type="EMBL" id="MBB6428255.1"/>
    </source>
</evidence>
<proteinExistence type="predicted"/>
<keyword evidence="2" id="KW-0012">Acyltransferase</keyword>
<dbReference type="CDD" id="cd04301">
    <property type="entry name" value="NAT_SF"/>
    <property type="match status" value="1"/>
</dbReference>
<evidence type="ECO:0000313" key="5">
    <source>
        <dbReference type="Proteomes" id="UP000541810"/>
    </source>
</evidence>
<keyword evidence="1" id="KW-0808">Transferase</keyword>
<name>A0A7X0H2Y7_9BACT</name>